<evidence type="ECO:0000313" key="4">
    <source>
        <dbReference type="EMBL" id="KAK2556318.1"/>
    </source>
</evidence>
<evidence type="ECO:0000313" key="5">
    <source>
        <dbReference type="Proteomes" id="UP001249851"/>
    </source>
</evidence>
<evidence type="ECO:0000259" key="3">
    <source>
        <dbReference type="PROSITE" id="PS50850"/>
    </source>
</evidence>
<accession>A0AAD9Q7Y6</accession>
<dbReference type="GO" id="GO:0022857">
    <property type="term" value="F:transmembrane transporter activity"/>
    <property type="evidence" value="ECO:0007669"/>
    <property type="project" value="InterPro"/>
</dbReference>
<evidence type="ECO:0000256" key="1">
    <source>
        <dbReference type="ARBA" id="ARBA00004141"/>
    </source>
</evidence>
<keyword evidence="2" id="KW-0472">Membrane</keyword>
<dbReference type="Proteomes" id="UP001249851">
    <property type="component" value="Unassembled WGS sequence"/>
</dbReference>
<dbReference type="PANTHER" id="PTHR11360:SF251">
    <property type="entry name" value="MAJOR FACILITATOR SUPERFAMILY (MFS) PROFILE DOMAIN-CONTAINING PROTEIN"/>
    <property type="match status" value="1"/>
</dbReference>
<dbReference type="Pfam" id="PF07690">
    <property type="entry name" value="MFS_1"/>
    <property type="match status" value="1"/>
</dbReference>
<evidence type="ECO:0000256" key="2">
    <source>
        <dbReference type="SAM" id="Phobius"/>
    </source>
</evidence>
<reference evidence="4" key="1">
    <citation type="journal article" date="2023" name="G3 (Bethesda)">
        <title>Whole genome assembly and annotation of the endangered Caribbean coral Acropora cervicornis.</title>
        <authorList>
            <person name="Selwyn J.D."/>
            <person name="Vollmer S.V."/>
        </authorList>
    </citation>
    <scope>NUCLEOTIDE SEQUENCE</scope>
    <source>
        <strain evidence="4">K2</strain>
    </source>
</reference>
<dbReference type="CDD" id="cd17352">
    <property type="entry name" value="MFS_MCT_SLC16"/>
    <property type="match status" value="1"/>
</dbReference>
<feature type="transmembrane region" description="Helical" evidence="2">
    <location>
        <begin position="247"/>
        <end position="267"/>
    </location>
</feature>
<feature type="transmembrane region" description="Helical" evidence="2">
    <location>
        <begin position="181"/>
        <end position="198"/>
    </location>
</feature>
<dbReference type="GO" id="GO:0016020">
    <property type="term" value="C:membrane"/>
    <property type="evidence" value="ECO:0007669"/>
    <property type="project" value="UniProtKB-SubCell"/>
</dbReference>
<gene>
    <name evidence="4" type="ORF">P5673_021539</name>
</gene>
<feature type="transmembrane region" description="Helical" evidence="2">
    <location>
        <begin position="12"/>
        <end position="34"/>
    </location>
</feature>
<comment type="subcellular location">
    <subcellularLocation>
        <location evidence="1">Membrane</location>
        <topology evidence="1">Multi-pass membrane protein</topology>
    </subcellularLocation>
</comment>
<dbReference type="InterPro" id="IPR050327">
    <property type="entry name" value="Proton-linked_MCT"/>
</dbReference>
<dbReference type="PROSITE" id="PS50850">
    <property type="entry name" value="MFS"/>
    <property type="match status" value="1"/>
</dbReference>
<sequence length="390" mass="42692">MYQLTLRRVSPAAWVGSLAIALVFFAGHLSGALVRRFGCRFATLLGGFLCTMSLLISSFVTSILHLYLTYSLLFGLGSSFMFSSSLVIVSKYFEKRRSLATGIMTLGQGCGVLILGPVLQKSIDHLGWRTTFRIMSTVVPALCLFGLTYSPNVESEAVNNAETQEKKNRCDIDLSIWKERTFIAVTLSASIMMFGHYVPQIHLVQYCEDIGIDTDAASTLFVYYGAASCVGRIVSGRVLDLPRVNKFYVYQAAELVVGIGTLLVTLATSYLHIAIFIAVYGFCDGVFITSLNVLLMKCVSPSKTSLAIAWEMQMSSFFQASGPPVAGLMADFYKSYTPAFYMAGAVVLVGACLPFMLLCSKNERKGPTPDHFCDTMYNVNAGSVSDSFWL</sequence>
<dbReference type="InterPro" id="IPR011701">
    <property type="entry name" value="MFS"/>
</dbReference>
<protein>
    <submittedName>
        <fullName evidence="4">Monocarboxylate transporter 8</fullName>
    </submittedName>
</protein>
<feature type="transmembrane region" description="Helical" evidence="2">
    <location>
        <begin position="218"/>
        <end position="235"/>
    </location>
</feature>
<feature type="transmembrane region" description="Helical" evidence="2">
    <location>
        <begin position="339"/>
        <end position="359"/>
    </location>
</feature>
<reference evidence="4" key="2">
    <citation type="journal article" date="2023" name="Science">
        <title>Genomic signatures of disease resistance in endangered staghorn corals.</title>
        <authorList>
            <person name="Vollmer S.V."/>
            <person name="Selwyn J.D."/>
            <person name="Despard B.A."/>
            <person name="Roesel C.L."/>
        </authorList>
    </citation>
    <scope>NUCLEOTIDE SEQUENCE</scope>
    <source>
        <strain evidence="4">K2</strain>
    </source>
</reference>
<feature type="transmembrane region" description="Helical" evidence="2">
    <location>
        <begin position="273"/>
        <end position="295"/>
    </location>
</feature>
<keyword evidence="2" id="KW-0812">Transmembrane</keyword>
<dbReference type="AlphaFoldDB" id="A0AAD9Q7Y6"/>
<proteinExistence type="predicted"/>
<dbReference type="InterPro" id="IPR020846">
    <property type="entry name" value="MFS_dom"/>
</dbReference>
<keyword evidence="2" id="KW-1133">Transmembrane helix</keyword>
<comment type="caution">
    <text evidence="4">The sequence shown here is derived from an EMBL/GenBank/DDBJ whole genome shotgun (WGS) entry which is preliminary data.</text>
</comment>
<feature type="transmembrane region" description="Helical" evidence="2">
    <location>
        <begin position="67"/>
        <end position="87"/>
    </location>
</feature>
<feature type="domain" description="Major facilitator superfamily (MFS) profile" evidence="3">
    <location>
        <begin position="1"/>
        <end position="362"/>
    </location>
</feature>
<feature type="transmembrane region" description="Helical" evidence="2">
    <location>
        <begin position="41"/>
        <end position="61"/>
    </location>
</feature>
<dbReference type="EMBL" id="JARQWQ010000056">
    <property type="protein sequence ID" value="KAK2556318.1"/>
    <property type="molecule type" value="Genomic_DNA"/>
</dbReference>
<keyword evidence="5" id="KW-1185">Reference proteome</keyword>
<dbReference type="Gene3D" id="1.20.1250.20">
    <property type="entry name" value="MFS general substrate transporter like domains"/>
    <property type="match status" value="2"/>
</dbReference>
<dbReference type="PANTHER" id="PTHR11360">
    <property type="entry name" value="MONOCARBOXYLATE TRANSPORTER"/>
    <property type="match status" value="1"/>
</dbReference>
<dbReference type="SUPFAM" id="SSF103473">
    <property type="entry name" value="MFS general substrate transporter"/>
    <property type="match status" value="1"/>
</dbReference>
<organism evidence="4 5">
    <name type="scientific">Acropora cervicornis</name>
    <name type="common">Staghorn coral</name>
    <dbReference type="NCBI Taxonomy" id="6130"/>
    <lineage>
        <taxon>Eukaryota</taxon>
        <taxon>Metazoa</taxon>
        <taxon>Cnidaria</taxon>
        <taxon>Anthozoa</taxon>
        <taxon>Hexacorallia</taxon>
        <taxon>Scleractinia</taxon>
        <taxon>Astrocoeniina</taxon>
        <taxon>Acroporidae</taxon>
        <taxon>Acropora</taxon>
    </lineage>
</organism>
<name>A0AAD9Q7Y6_ACRCE</name>
<dbReference type="InterPro" id="IPR036259">
    <property type="entry name" value="MFS_trans_sf"/>
</dbReference>